<evidence type="ECO:0000313" key="1">
    <source>
        <dbReference type="EMBL" id="JAH12598.1"/>
    </source>
</evidence>
<reference evidence="1" key="1">
    <citation type="submission" date="2014-11" db="EMBL/GenBank/DDBJ databases">
        <authorList>
            <person name="Amaro Gonzalez C."/>
        </authorList>
    </citation>
    <scope>NUCLEOTIDE SEQUENCE</scope>
</reference>
<reference evidence="1" key="2">
    <citation type="journal article" date="2015" name="Fish Shellfish Immunol.">
        <title>Early steps in the European eel (Anguilla anguilla)-Vibrio vulnificus interaction in the gills: Role of the RtxA13 toxin.</title>
        <authorList>
            <person name="Callol A."/>
            <person name="Pajuelo D."/>
            <person name="Ebbesson L."/>
            <person name="Teles M."/>
            <person name="MacKenzie S."/>
            <person name="Amaro C."/>
        </authorList>
    </citation>
    <scope>NUCLEOTIDE SEQUENCE</scope>
</reference>
<accession>A0A0E9Q8Z6</accession>
<protein>
    <submittedName>
        <fullName evidence="1">Uncharacterized protein</fullName>
    </submittedName>
</protein>
<dbReference type="EMBL" id="GBXM01095979">
    <property type="protein sequence ID" value="JAH12598.1"/>
    <property type="molecule type" value="Transcribed_RNA"/>
</dbReference>
<sequence>MSQIHVPDRAVPFNRSPLNAWFSPCVPNITLCSDLRQVFKQFFLKLVLLVTDFTEYIFKH</sequence>
<proteinExistence type="predicted"/>
<organism evidence="1">
    <name type="scientific">Anguilla anguilla</name>
    <name type="common">European freshwater eel</name>
    <name type="synonym">Muraena anguilla</name>
    <dbReference type="NCBI Taxonomy" id="7936"/>
    <lineage>
        <taxon>Eukaryota</taxon>
        <taxon>Metazoa</taxon>
        <taxon>Chordata</taxon>
        <taxon>Craniata</taxon>
        <taxon>Vertebrata</taxon>
        <taxon>Euteleostomi</taxon>
        <taxon>Actinopterygii</taxon>
        <taxon>Neopterygii</taxon>
        <taxon>Teleostei</taxon>
        <taxon>Anguilliformes</taxon>
        <taxon>Anguillidae</taxon>
        <taxon>Anguilla</taxon>
    </lineage>
</organism>
<dbReference type="AlphaFoldDB" id="A0A0E9Q8Z6"/>
<name>A0A0E9Q8Z6_ANGAN</name>